<name>A0A9D1NLH9_9BACT</name>
<comment type="caution">
    <text evidence="1">The sequence shown here is derived from an EMBL/GenBank/DDBJ whole genome shotgun (WGS) entry which is preliminary data.</text>
</comment>
<reference evidence="1" key="2">
    <citation type="journal article" date="2021" name="PeerJ">
        <title>Extensive microbial diversity within the chicken gut microbiome revealed by metagenomics and culture.</title>
        <authorList>
            <person name="Gilroy R."/>
            <person name="Ravi A."/>
            <person name="Getino M."/>
            <person name="Pursley I."/>
            <person name="Horton D.L."/>
            <person name="Alikhan N.F."/>
            <person name="Baker D."/>
            <person name="Gharbi K."/>
            <person name="Hall N."/>
            <person name="Watson M."/>
            <person name="Adriaenssens E.M."/>
            <person name="Foster-Nyarko E."/>
            <person name="Jarju S."/>
            <person name="Secka A."/>
            <person name="Antonio M."/>
            <person name="Oren A."/>
            <person name="Chaudhuri R.R."/>
            <person name="La Ragione R."/>
            <person name="Hildebrand F."/>
            <person name="Pallen M.J."/>
        </authorList>
    </citation>
    <scope>NUCLEOTIDE SEQUENCE</scope>
    <source>
        <strain evidence="1">10669</strain>
    </source>
</reference>
<reference evidence="1" key="1">
    <citation type="submission" date="2020-10" db="EMBL/GenBank/DDBJ databases">
        <authorList>
            <person name="Gilroy R."/>
        </authorList>
    </citation>
    <scope>NUCLEOTIDE SEQUENCE</scope>
    <source>
        <strain evidence="1">10669</strain>
    </source>
</reference>
<organism evidence="1 2">
    <name type="scientific">Candidatus Spyradosoma merdigallinarum</name>
    <dbReference type="NCBI Taxonomy" id="2840950"/>
    <lineage>
        <taxon>Bacteria</taxon>
        <taxon>Pseudomonadati</taxon>
        <taxon>Verrucomicrobiota</taxon>
        <taxon>Opitutia</taxon>
        <taxon>Opitutia incertae sedis</taxon>
        <taxon>Candidatus Spyradosoma</taxon>
    </lineage>
</organism>
<sequence length="187" mass="21312">MQIKIDESVLRKTEVFSEVLEDANRRNGIAPDLACGIREEYGDPIPKEDKDAIDNLSGLGVCLRGDHVIKHPPYKTPDIITGGFSVETESEVVYLAECKFNTEKPDNIFGKSKEFRKSVSDKFQVVDANIWDIYSPNKKFFVLFPHKNAELAKRRMRALQKASEGDELEIAKSFTVCNLTEFRDYFV</sequence>
<accession>A0A9D1NLH9</accession>
<dbReference type="EMBL" id="DVOG01000177">
    <property type="protein sequence ID" value="HIV04804.1"/>
    <property type="molecule type" value="Genomic_DNA"/>
</dbReference>
<protein>
    <recommendedName>
        <fullName evidence="3">Restriction endonuclease</fullName>
    </recommendedName>
</protein>
<gene>
    <name evidence="1" type="ORF">IAC75_06655</name>
</gene>
<dbReference type="AlphaFoldDB" id="A0A9D1NLH9"/>
<evidence type="ECO:0000313" key="2">
    <source>
        <dbReference type="Proteomes" id="UP000886812"/>
    </source>
</evidence>
<evidence type="ECO:0000313" key="1">
    <source>
        <dbReference type="EMBL" id="HIV04804.1"/>
    </source>
</evidence>
<dbReference type="Proteomes" id="UP000886812">
    <property type="component" value="Unassembled WGS sequence"/>
</dbReference>
<proteinExistence type="predicted"/>
<evidence type="ECO:0008006" key="3">
    <source>
        <dbReference type="Google" id="ProtNLM"/>
    </source>
</evidence>